<evidence type="ECO:0000313" key="2">
    <source>
        <dbReference type="Proteomes" id="UP000887013"/>
    </source>
</evidence>
<gene>
    <name evidence="1" type="ORF">NPIL_162511</name>
</gene>
<dbReference type="Proteomes" id="UP000887013">
    <property type="component" value="Unassembled WGS sequence"/>
</dbReference>
<name>A0A8X6PD53_NEPPI</name>
<organism evidence="1 2">
    <name type="scientific">Nephila pilipes</name>
    <name type="common">Giant wood spider</name>
    <name type="synonym">Nephila maculata</name>
    <dbReference type="NCBI Taxonomy" id="299642"/>
    <lineage>
        <taxon>Eukaryota</taxon>
        <taxon>Metazoa</taxon>
        <taxon>Ecdysozoa</taxon>
        <taxon>Arthropoda</taxon>
        <taxon>Chelicerata</taxon>
        <taxon>Arachnida</taxon>
        <taxon>Araneae</taxon>
        <taxon>Araneomorphae</taxon>
        <taxon>Entelegynae</taxon>
        <taxon>Araneoidea</taxon>
        <taxon>Nephilidae</taxon>
        <taxon>Nephila</taxon>
    </lineage>
</organism>
<dbReference type="AlphaFoldDB" id="A0A8X6PD53"/>
<dbReference type="EMBL" id="BMAW01019619">
    <property type="protein sequence ID" value="GFT64380.1"/>
    <property type="molecule type" value="Genomic_DNA"/>
</dbReference>
<keyword evidence="2" id="KW-1185">Reference proteome</keyword>
<evidence type="ECO:0000313" key="1">
    <source>
        <dbReference type="EMBL" id="GFT64380.1"/>
    </source>
</evidence>
<proteinExistence type="predicted"/>
<comment type="caution">
    <text evidence="1">The sequence shown here is derived from an EMBL/GenBank/DDBJ whole genome shotgun (WGS) entry which is preliminary data.</text>
</comment>
<sequence>MIPSNSVYRSNSQPTLSGRALRWTNIPVSNQSPRFVRGNYAPPSNWRRMKDHIRSQISSSPSIVVIQFPSTPIRCPVVYWSPIFYAVCCFPL</sequence>
<dbReference type="OrthoDB" id="10391061at2759"/>
<reference evidence="1" key="1">
    <citation type="submission" date="2020-08" db="EMBL/GenBank/DDBJ databases">
        <title>Multicomponent nature underlies the extraordinary mechanical properties of spider dragline silk.</title>
        <authorList>
            <person name="Kono N."/>
            <person name="Nakamura H."/>
            <person name="Mori M."/>
            <person name="Yoshida Y."/>
            <person name="Ohtoshi R."/>
            <person name="Malay A.D."/>
            <person name="Moran D.A.P."/>
            <person name="Tomita M."/>
            <person name="Numata K."/>
            <person name="Arakawa K."/>
        </authorList>
    </citation>
    <scope>NUCLEOTIDE SEQUENCE</scope>
</reference>
<protein>
    <submittedName>
        <fullName evidence="1">Uncharacterized protein</fullName>
    </submittedName>
</protein>
<accession>A0A8X6PD53</accession>